<reference evidence="1 2" key="1">
    <citation type="journal article" date="2021" name="Int. J. Syst. Evol. Microbiol.">
        <title>Amazonocrinis nigriterrae gen. nov., sp. nov., Atlanticothrix silvestris gen. nov., sp. nov. and Dendronalium phyllosphericum gen. nov., sp. nov., nostocacean cyanobacteria from Brazilian environments.</title>
        <authorList>
            <person name="Alvarenga D.O."/>
            <person name="Andreote A.P.D."/>
            <person name="Branco L.H.Z."/>
            <person name="Delbaje E."/>
            <person name="Cruz R.B."/>
            <person name="Varani A.M."/>
            <person name="Fiore M.F."/>
        </authorList>
    </citation>
    <scope>NUCLEOTIDE SEQUENCE [LARGE SCALE GENOMIC DNA]</scope>
    <source>
        <strain evidence="1 2">CENA357</strain>
    </source>
</reference>
<comment type="caution">
    <text evidence="1">The sequence shown here is derived from an EMBL/GenBank/DDBJ whole genome shotgun (WGS) entry which is preliminary data.</text>
</comment>
<name>A0A8J7HFU0_9CYAN</name>
<proteinExistence type="predicted"/>
<dbReference type="Proteomes" id="UP000599391">
    <property type="component" value="Unassembled WGS sequence"/>
</dbReference>
<dbReference type="AlphaFoldDB" id="A0A8J7HFU0"/>
<accession>A0A8J7HFU0</accession>
<sequence length="109" mass="12403">MKFFVPAANDHTRAEHVYYAIAKYAQAPITEKRIWKLQWLHNGINMECEVGKTLPSYYQTGKELVLAIFECEGLYKICTLTRGGVKGEPVLVEKNSQSSATYFSDHTNN</sequence>
<organism evidence="1 2">
    <name type="scientific">Atlanticothrix silvestris CENA357</name>
    <dbReference type="NCBI Taxonomy" id="1725252"/>
    <lineage>
        <taxon>Bacteria</taxon>
        <taxon>Bacillati</taxon>
        <taxon>Cyanobacteriota</taxon>
        <taxon>Cyanophyceae</taxon>
        <taxon>Nostocales</taxon>
        <taxon>Nodulariaceae</taxon>
        <taxon>Atlanticothrix</taxon>
        <taxon>Atlanticothrix silvestris</taxon>
    </lineage>
</organism>
<keyword evidence="2" id="KW-1185">Reference proteome</keyword>
<dbReference type="RefSeq" id="WP_214441059.1">
    <property type="nucleotide sequence ID" value="NZ_JAECZB010000082.1"/>
</dbReference>
<gene>
    <name evidence="1" type="ORF">I8751_21225</name>
</gene>
<dbReference type="EMBL" id="JAECZB010000082">
    <property type="protein sequence ID" value="MBH8554828.1"/>
    <property type="molecule type" value="Genomic_DNA"/>
</dbReference>
<protein>
    <submittedName>
        <fullName evidence="1">Uncharacterized protein</fullName>
    </submittedName>
</protein>
<evidence type="ECO:0000313" key="1">
    <source>
        <dbReference type="EMBL" id="MBH8554828.1"/>
    </source>
</evidence>
<evidence type="ECO:0000313" key="2">
    <source>
        <dbReference type="Proteomes" id="UP000599391"/>
    </source>
</evidence>